<comment type="caution">
    <text evidence="3">The sequence shown here is derived from an EMBL/GenBank/DDBJ whole genome shotgun (WGS) entry which is preliminary data.</text>
</comment>
<feature type="region of interest" description="Disordered" evidence="1">
    <location>
        <begin position="24"/>
        <end position="60"/>
    </location>
</feature>
<proteinExistence type="predicted"/>
<accession>A0AAX2CKT9</accession>
<sequence length="233" mass="26758">MKKKLFTTITCGILMTGLAACGSTEKTTTSNEAKPKQEEKKNDAETSTSNRTKENLELKEDKKEQKFEDFALEYQLAIVMQMFQDVTIKYDYAIGNPEFLLRDTMDQKRIDDMKAMLQDQAKNNDKVLKDQVNQAYTFLKQSKVKNKDDIQKLINTENAYLQIVDKMIACIDSVTVENAKEKRSEMDGLHKEYLNAAIRVTNTSIEVAKNAGIDEETYKSILRKFLKQPANQR</sequence>
<dbReference type="EMBL" id="FMIK01000048">
    <property type="protein sequence ID" value="SCM01428.1"/>
    <property type="molecule type" value="Genomic_DNA"/>
</dbReference>
<organism evidence="3 4">
    <name type="scientific">Bacillus cytotoxicus</name>
    <dbReference type="NCBI Taxonomy" id="580165"/>
    <lineage>
        <taxon>Bacteria</taxon>
        <taxon>Bacillati</taxon>
        <taxon>Bacillota</taxon>
        <taxon>Bacilli</taxon>
        <taxon>Bacillales</taxon>
        <taxon>Bacillaceae</taxon>
        <taxon>Bacillus</taxon>
        <taxon>Bacillus cereus group</taxon>
    </lineage>
</organism>
<dbReference type="Proteomes" id="UP000242164">
    <property type="component" value="Unassembled WGS sequence"/>
</dbReference>
<protein>
    <recommendedName>
        <fullName evidence="5">Lipoprotein</fullName>
    </recommendedName>
</protein>
<dbReference type="GeneID" id="33898338"/>
<evidence type="ECO:0000313" key="3">
    <source>
        <dbReference type="EMBL" id="SCM01428.1"/>
    </source>
</evidence>
<gene>
    <name evidence="3" type="ORF">BCB44BAC_03484</name>
</gene>
<evidence type="ECO:0000256" key="1">
    <source>
        <dbReference type="SAM" id="MobiDB-lite"/>
    </source>
</evidence>
<reference evidence="3 4" key="1">
    <citation type="submission" date="2016-08" db="EMBL/GenBank/DDBJ databases">
        <authorList>
            <person name="Loux V."/>
            <person name="Rue O."/>
        </authorList>
    </citation>
    <scope>NUCLEOTIDE SEQUENCE [LARGE SCALE GENOMIC DNA]</scope>
    <source>
        <strain evidence="3 4">AFSSA_08CEB44bac</strain>
    </source>
</reference>
<evidence type="ECO:0008006" key="5">
    <source>
        <dbReference type="Google" id="ProtNLM"/>
    </source>
</evidence>
<keyword evidence="2" id="KW-0732">Signal</keyword>
<dbReference type="AlphaFoldDB" id="A0AAX2CKT9"/>
<dbReference type="PROSITE" id="PS51257">
    <property type="entry name" value="PROKAR_LIPOPROTEIN"/>
    <property type="match status" value="1"/>
</dbReference>
<dbReference type="RefSeq" id="WP_041810037.1">
    <property type="nucleotide sequence ID" value="NZ_CP024096.1"/>
</dbReference>
<feature type="signal peptide" evidence="2">
    <location>
        <begin position="1"/>
        <end position="19"/>
    </location>
</feature>
<evidence type="ECO:0000313" key="4">
    <source>
        <dbReference type="Proteomes" id="UP000242164"/>
    </source>
</evidence>
<feature type="compositionally biased region" description="Basic and acidic residues" evidence="1">
    <location>
        <begin position="33"/>
        <end position="44"/>
    </location>
</feature>
<feature type="compositionally biased region" description="Basic and acidic residues" evidence="1">
    <location>
        <begin position="51"/>
        <end position="60"/>
    </location>
</feature>
<name>A0AAX2CKT9_9BACI</name>
<feature type="chain" id="PRO_5043836197" description="Lipoprotein" evidence="2">
    <location>
        <begin position="20"/>
        <end position="233"/>
    </location>
</feature>
<evidence type="ECO:0000256" key="2">
    <source>
        <dbReference type="SAM" id="SignalP"/>
    </source>
</evidence>